<proteinExistence type="predicted"/>
<sequence>MLALAEKNVIFFKSITLNLNENFGYQIERR</sequence>
<evidence type="ECO:0000313" key="1">
    <source>
        <dbReference type="EMBL" id="JAH71625.1"/>
    </source>
</evidence>
<organism evidence="1">
    <name type="scientific">Anguilla anguilla</name>
    <name type="common">European freshwater eel</name>
    <name type="synonym">Muraena anguilla</name>
    <dbReference type="NCBI Taxonomy" id="7936"/>
    <lineage>
        <taxon>Eukaryota</taxon>
        <taxon>Metazoa</taxon>
        <taxon>Chordata</taxon>
        <taxon>Craniata</taxon>
        <taxon>Vertebrata</taxon>
        <taxon>Euteleostomi</taxon>
        <taxon>Actinopterygii</taxon>
        <taxon>Neopterygii</taxon>
        <taxon>Teleostei</taxon>
        <taxon>Anguilliformes</taxon>
        <taxon>Anguillidae</taxon>
        <taxon>Anguilla</taxon>
    </lineage>
</organism>
<reference evidence="1" key="2">
    <citation type="journal article" date="2015" name="Fish Shellfish Immunol.">
        <title>Early steps in the European eel (Anguilla anguilla)-Vibrio vulnificus interaction in the gills: Role of the RtxA13 toxin.</title>
        <authorList>
            <person name="Callol A."/>
            <person name="Pajuelo D."/>
            <person name="Ebbesson L."/>
            <person name="Teles M."/>
            <person name="MacKenzie S."/>
            <person name="Amaro C."/>
        </authorList>
    </citation>
    <scope>NUCLEOTIDE SEQUENCE</scope>
</reference>
<dbReference type="EMBL" id="GBXM01036952">
    <property type="protein sequence ID" value="JAH71625.1"/>
    <property type="molecule type" value="Transcribed_RNA"/>
</dbReference>
<dbReference type="AlphaFoldDB" id="A0A0E9V2F2"/>
<protein>
    <submittedName>
        <fullName evidence="1">Uncharacterized protein</fullName>
    </submittedName>
</protein>
<name>A0A0E9V2F2_ANGAN</name>
<reference evidence="1" key="1">
    <citation type="submission" date="2014-11" db="EMBL/GenBank/DDBJ databases">
        <authorList>
            <person name="Amaro Gonzalez C."/>
        </authorList>
    </citation>
    <scope>NUCLEOTIDE SEQUENCE</scope>
</reference>
<accession>A0A0E9V2F2</accession>